<dbReference type="Pfam" id="PF03033">
    <property type="entry name" value="Glyco_transf_28"/>
    <property type="match status" value="1"/>
</dbReference>
<evidence type="ECO:0000313" key="14">
    <source>
        <dbReference type="Proteomes" id="UP000003764"/>
    </source>
</evidence>
<comment type="similarity">
    <text evidence="10">Belongs to the glycosyltransferase 28 family. MurG subfamily.</text>
</comment>
<dbReference type="InterPro" id="IPR004276">
    <property type="entry name" value="GlycoTrans_28_N"/>
</dbReference>
<dbReference type="PANTHER" id="PTHR21015:SF22">
    <property type="entry name" value="GLYCOSYLTRANSFERASE"/>
    <property type="match status" value="1"/>
</dbReference>
<dbReference type="Proteomes" id="UP000003764">
    <property type="component" value="Unassembled WGS sequence"/>
</dbReference>
<evidence type="ECO:0000259" key="12">
    <source>
        <dbReference type="Pfam" id="PF04101"/>
    </source>
</evidence>
<keyword evidence="5 10" id="KW-0133">Cell shape</keyword>
<dbReference type="CDD" id="cd03785">
    <property type="entry name" value="GT28_MurG"/>
    <property type="match status" value="1"/>
</dbReference>
<dbReference type="NCBIfam" id="TIGR01133">
    <property type="entry name" value="murG"/>
    <property type="match status" value="1"/>
</dbReference>
<keyword evidence="4 10" id="KW-0808">Transferase</keyword>
<dbReference type="HAMAP" id="MF_00033">
    <property type="entry name" value="MurG"/>
    <property type="match status" value="1"/>
</dbReference>
<evidence type="ECO:0000256" key="2">
    <source>
        <dbReference type="ARBA" id="ARBA00022618"/>
    </source>
</evidence>
<feature type="binding site" evidence="10">
    <location>
        <position position="313"/>
    </location>
    <ligand>
        <name>UDP-N-acetyl-alpha-D-glucosamine</name>
        <dbReference type="ChEBI" id="CHEBI:57705"/>
    </ligand>
</feature>
<evidence type="ECO:0000256" key="1">
    <source>
        <dbReference type="ARBA" id="ARBA00022475"/>
    </source>
</evidence>
<evidence type="ECO:0000256" key="8">
    <source>
        <dbReference type="ARBA" id="ARBA00023306"/>
    </source>
</evidence>
<keyword evidence="9 10" id="KW-0961">Cell wall biogenesis/degradation</keyword>
<keyword evidence="8 10" id="KW-0131">Cell cycle</keyword>
<dbReference type="EMBL" id="ADNT01000110">
    <property type="protein sequence ID" value="EFG48912.1"/>
    <property type="molecule type" value="Genomic_DNA"/>
</dbReference>
<organism evidence="13 14">
    <name type="scientific">Aerococcus viridans (strain ATCC 11563 / DSM 20340 / CCUG 4311 / JCM 20461 / NBRC 12219 / NCTC 8251 / M1)</name>
    <dbReference type="NCBI Taxonomy" id="655812"/>
    <lineage>
        <taxon>Bacteria</taxon>
        <taxon>Bacillati</taxon>
        <taxon>Bacillota</taxon>
        <taxon>Bacilli</taxon>
        <taxon>Lactobacillales</taxon>
        <taxon>Aerococcaceae</taxon>
        <taxon>Aerococcus</taxon>
    </lineage>
</organism>
<feature type="binding site" evidence="10">
    <location>
        <position position="213"/>
    </location>
    <ligand>
        <name>UDP-N-acetyl-alpha-D-glucosamine</name>
        <dbReference type="ChEBI" id="CHEBI:57705"/>
    </ligand>
</feature>
<gene>
    <name evidence="10 13" type="primary">murG</name>
    <name evidence="13" type="ORF">HMPREF0061_1764</name>
</gene>
<dbReference type="GO" id="GO:0016757">
    <property type="term" value="F:glycosyltransferase activity"/>
    <property type="evidence" value="ECO:0007669"/>
    <property type="project" value="UniProtKB-KW"/>
</dbReference>
<feature type="domain" description="Glycosyltransferase family 28 N-terminal" evidence="11">
    <location>
        <begin position="19"/>
        <end position="159"/>
    </location>
</feature>
<dbReference type="Pfam" id="PF04101">
    <property type="entry name" value="Glyco_tran_28_C"/>
    <property type="match status" value="1"/>
</dbReference>
<evidence type="ECO:0000256" key="9">
    <source>
        <dbReference type="ARBA" id="ARBA00023316"/>
    </source>
</evidence>
<feature type="domain" description="Glycosyl transferase family 28 C-terminal" evidence="12">
    <location>
        <begin position="206"/>
        <end position="371"/>
    </location>
</feature>
<evidence type="ECO:0000256" key="6">
    <source>
        <dbReference type="ARBA" id="ARBA00022984"/>
    </source>
</evidence>
<evidence type="ECO:0000259" key="11">
    <source>
        <dbReference type="Pfam" id="PF03033"/>
    </source>
</evidence>
<protein>
    <recommendedName>
        <fullName evidence="10">UDP-N-acetylglucosamine--N-acetylmuramyl-(pentapeptide) pyrophosphoryl-undecaprenol N-acetylglucosamine transferase</fullName>
        <ecNumber evidence="10">2.4.1.227</ecNumber>
    </recommendedName>
    <alternativeName>
        <fullName evidence="10">Undecaprenyl-PP-MurNAc-pentapeptide-UDPGlcNAc GlcNAc transferase</fullName>
    </alternativeName>
</protein>
<dbReference type="EC" id="2.4.1.227" evidence="10"/>
<keyword evidence="14" id="KW-1185">Reference proteome</keyword>
<comment type="catalytic activity">
    <reaction evidence="10">
        <text>Mur2Ac(oyl-L-Ala-gamma-D-Glu-L-Lys-D-Ala-D-Ala)-di-trans,octa-cis-undecaprenyl diphosphate + UDP-N-acetyl-alpha-D-glucosamine = beta-D-GlcNAc-(1-&gt;4)-Mur2Ac(oyl-L-Ala-gamma-D-Glu-L-Lys-D-Ala-D-Ala)-di-trans,octa-cis-undecaprenyl diphosphate + UDP + H(+)</text>
        <dbReference type="Rhea" id="RHEA:23192"/>
        <dbReference type="ChEBI" id="CHEBI:15378"/>
        <dbReference type="ChEBI" id="CHEBI:57705"/>
        <dbReference type="ChEBI" id="CHEBI:58223"/>
        <dbReference type="ChEBI" id="CHEBI:60032"/>
        <dbReference type="ChEBI" id="CHEBI:60033"/>
        <dbReference type="EC" id="2.4.1.227"/>
    </reaction>
</comment>
<proteinExistence type="inferred from homology"/>
<evidence type="ECO:0000256" key="3">
    <source>
        <dbReference type="ARBA" id="ARBA00022676"/>
    </source>
</evidence>
<keyword evidence="6 10" id="KW-0573">Peptidoglycan synthesis</keyword>
<dbReference type="InterPro" id="IPR007235">
    <property type="entry name" value="Glyco_trans_28_C"/>
</dbReference>
<dbReference type="PANTHER" id="PTHR21015">
    <property type="entry name" value="UDP-N-ACETYLGLUCOSAMINE--N-ACETYLMURAMYL-(PENTAPEPTIDE) PYROPHOSPHORYL-UNDECAPRENOL N-ACETYLGLUCOSAMINE TRANSFERASE 1"/>
    <property type="match status" value="1"/>
</dbReference>
<evidence type="ECO:0000256" key="5">
    <source>
        <dbReference type="ARBA" id="ARBA00022960"/>
    </source>
</evidence>
<comment type="subcellular location">
    <subcellularLocation>
        <location evidence="10">Cell membrane</location>
        <topology evidence="10">Peripheral membrane protein</topology>
        <orientation evidence="10">Cytoplasmic side</orientation>
    </subcellularLocation>
</comment>
<dbReference type="InterPro" id="IPR006009">
    <property type="entry name" value="GlcNAc_MurG"/>
</dbReference>
<feature type="binding site" evidence="10">
    <location>
        <position position="268"/>
    </location>
    <ligand>
        <name>UDP-N-acetyl-alpha-D-glucosamine</name>
        <dbReference type="ChEBI" id="CHEBI:57705"/>
    </ligand>
</feature>
<evidence type="ECO:0000256" key="10">
    <source>
        <dbReference type="HAMAP-Rule" id="MF_00033"/>
    </source>
</evidence>
<dbReference type="Gene3D" id="3.40.50.2000">
    <property type="entry name" value="Glycogen Phosphorylase B"/>
    <property type="match status" value="2"/>
</dbReference>
<feature type="binding site" evidence="10">
    <location>
        <position position="140"/>
    </location>
    <ligand>
        <name>UDP-N-acetyl-alpha-D-glucosamine</name>
        <dbReference type="ChEBI" id="CHEBI:57705"/>
    </ligand>
</feature>
<comment type="pathway">
    <text evidence="10">Cell wall biogenesis; peptidoglycan biosynthesis.</text>
</comment>
<evidence type="ECO:0000256" key="4">
    <source>
        <dbReference type="ARBA" id="ARBA00022679"/>
    </source>
</evidence>
<reference evidence="13 14" key="1">
    <citation type="submission" date="2010-04" db="EMBL/GenBank/DDBJ databases">
        <authorList>
            <person name="Muzny D."/>
            <person name="Qin X."/>
            <person name="Deng J."/>
            <person name="Jiang H."/>
            <person name="Liu Y."/>
            <person name="Qu J."/>
            <person name="Song X.-Z."/>
            <person name="Zhang L."/>
            <person name="Thornton R."/>
            <person name="Coyle M."/>
            <person name="Francisco L."/>
            <person name="Jackson L."/>
            <person name="Javaid M."/>
            <person name="Korchina V."/>
            <person name="Kovar C."/>
            <person name="Mata R."/>
            <person name="Mathew T."/>
            <person name="Ngo R."/>
            <person name="Nguyen L."/>
            <person name="Nguyen N."/>
            <person name="Okwuonu G."/>
            <person name="Ongeri F."/>
            <person name="Pham C."/>
            <person name="Simmons D."/>
            <person name="Wilczek-Boney K."/>
            <person name="Hale W."/>
            <person name="Jakkamsetti A."/>
            <person name="Pham P."/>
            <person name="Ruth R."/>
            <person name="San Lucas F."/>
            <person name="Warren J."/>
            <person name="Zhang J."/>
            <person name="Zhao Z."/>
            <person name="Zhou C."/>
            <person name="Zhu D."/>
            <person name="Lee S."/>
            <person name="Bess C."/>
            <person name="Blankenburg K."/>
            <person name="Forbes L."/>
            <person name="Fu Q."/>
            <person name="Gubbala S."/>
            <person name="Hirani K."/>
            <person name="Jayaseelan J.C."/>
            <person name="Lara F."/>
            <person name="Munidasa M."/>
            <person name="Palculict T."/>
            <person name="Patil S."/>
            <person name="Pu L.-L."/>
            <person name="Saada N."/>
            <person name="Tang L."/>
            <person name="Weissenberger G."/>
            <person name="Zhu Y."/>
            <person name="Hemphill L."/>
            <person name="Shang Y."/>
            <person name="Youmans B."/>
            <person name="Ayvaz T."/>
            <person name="Ross M."/>
            <person name="Santibanez J."/>
            <person name="Aqrawi P."/>
            <person name="Gross S."/>
            <person name="Joshi V."/>
            <person name="Fowler G."/>
            <person name="Nazareth L."/>
            <person name="Reid J."/>
            <person name="Worley K."/>
            <person name="Petrosino J."/>
            <person name="Highlander S."/>
            <person name="Gibbs R."/>
            <person name="Gibbs R."/>
        </authorList>
    </citation>
    <scope>NUCLEOTIDE SEQUENCE [LARGE SCALE GENOMIC DNA]</scope>
    <source>
        <strain evidence="13 14">ATCC 11563</strain>
    </source>
</reference>
<name>A0ABN0A6V1_AERVM</name>
<comment type="caution">
    <text evidence="10">Lacks conserved residue(s) required for the propagation of feature annotation.</text>
</comment>
<comment type="caution">
    <text evidence="13">The sequence shown here is derived from an EMBL/GenBank/DDBJ whole genome shotgun (WGS) entry which is preliminary data.</text>
</comment>
<keyword evidence="2 10" id="KW-0132">Cell division</keyword>
<keyword evidence="7 10" id="KW-0472">Membrane</keyword>
<feature type="binding site" evidence="10">
    <location>
        <begin position="26"/>
        <end position="28"/>
    </location>
    <ligand>
        <name>UDP-N-acetyl-alpha-D-glucosamine</name>
        <dbReference type="ChEBI" id="CHEBI:57705"/>
    </ligand>
</feature>
<sequence>MKTWANKLISEKKEFIMRILLSGGGTGGHIYPALALRKQILAQYPDAEFLYVGTEGGLESRIVPNEGVDFKTIQIQGIKRSFSLDNARTVYYMFDSIRKAKQIVRDFNPDVAIGTGGYVCAPVLYAAARTGVPSIIHEQNSVAGMTNKFLAPFMAKIAICFEDVAKDFKRYANKVVFTGNPRAQEVASISDKADLTTYGLENGKPTVLIFGGSRGALRINETVKEAIPAFIEKDYQVLIASGDTYYEEFQEAFTDFNEWGNVQIVSYINNMPALFNTIDLVVCRSGATTMTELTALGTPSILIPSPNVTANHQEMNARSLVKHDGARMILENDLNVKGFLAEIDGLMADKNERDRIATNALNQGVPDAGDRLIKIIETLVK</sequence>
<comment type="function">
    <text evidence="10">Cell wall formation. Catalyzes the transfer of a GlcNAc subunit on undecaprenyl-pyrophosphoryl-MurNAc-pentapeptide (lipid intermediate I) to form undecaprenyl-pyrophosphoryl-MurNAc-(pentapeptide)GlcNAc (lipid intermediate II).</text>
</comment>
<evidence type="ECO:0000313" key="13">
    <source>
        <dbReference type="EMBL" id="EFG48912.1"/>
    </source>
</evidence>
<evidence type="ECO:0000256" key="7">
    <source>
        <dbReference type="ARBA" id="ARBA00023136"/>
    </source>
</evidence>
<dbReference type="SUPFAM" id="SSF53756">
    <property type="entry name" value="UDP-Glycosyltransferase/glycogen phosphorylase"/>
    <property type="match status" value="1"/>
</dbReference>
<keyword evidence="1 10" id="KW-1003">Cell membrane</keyword>
<accession>A0ABN0A6V1</accession>
<keyword evidence="3 10" id="KW-0328">Glycosyltransferase</keyword>